<name>A0A974H8B9_XENLA</name>
<proteinExistence type="predicted"/>
<sequence length="104" mass="11442">MFGLQDVGDAHIITSRLSNDLLCTAVEAFSSDLPPHCCYIMASCRPRVCKCFIWFTFVHWKIVSETDCGKGNNAHISFTVRGGKLVQNEQCSIGAVTDKNDGTI</sequence>
<evidence type="ECO:0000313" key="2">
    <source>
        <dbReference type="Proteomes" id="UP000694892"/>
    </source>
</evidence>
<protein>
    <submittedName>
        <fullName evidence="1">Uncharacterized protein</fullName>
    </submittedName>
</protein>
<dbReference type="AlphaFoldDB" id="A0A974H8B9"/>
<dbReference type="EMBL" id="CM004480">
    <property type="protein sequence ID" value="OCT68405.1"/>
    <property type="molecule type" value="Genomic_DNA"/>
</dbReference>
<dbReference type="Proteomes" id="UP000694892">
    <property type="component" value="Chromosome 8L"/>
</dbReference>
<organism evidence="1 2">
    <name type="scientific">Xenopus laevis</name>
    <name type="common">African clawed frog</name>
    <dbReference type="NCBI Taxonomy" id="8355"/>
    <lineage>
        <taxon>Eukaryota</taxon>
        <taxon>Metazoa</taxon>
        <taxon>Chordata</taxon>
        <taxon>Craniata</taxon>
        <taxon>Vertebrata</taxon>
        <taxon>Euteleostomi</taxon>
        <taxon>Amphibia</taxon>
        <taxon>Batrachia</taxon>
        <taxon>Anura</taxon>
        <taxon>Pipoidea</taxon>
        <taxon>Pipidae</taxon>
        <taxon>Xenopodinae</taxon>
        <taxon>Xenopus</taxon>
        <taxon>Xenopus</taxon>
    </lineage>
</organism>
<evidence type="ECO:0000313" key="1">
    <source>
        <dbReference type="EMBL" id="OCT68405.1"/>
    </source>
</evidence>
<reference evidence="2" key="1">
    <citation type="journal article" date="2016" name="Nature">
        <title>Genome evolution in the allotetraploid frog Xenopus laevis.</title>
        <authorList>
            <person name="Session A.M."/>
            <person name="Uno Y."/>
            <person name="Kwon T."/>
            <person name="Chapman J.A."/>
            <person name="Toyoda A."/>
            <person name="Takahashi S."/>
            <person name="Fukui A."/>
            <person name="Hikosaka A."/>
            <person name="Suzuki A."/>
            <person name="Kondo M."/>
            <person name="van Heeringen S.J."/>
            <person name="Quigley I."/>
            <person name="Heinz S."/>
            <person name="Ogino H."/>
            <person name="Ochi H."/>
            <person name="Hellsten U."/>
            <person name="Lyons J.B."/>
            <person name="Simakov O."/>
            <person name="Putnam N."/>
            <person name="Stites J."/>
            <person name="Kuroki Y."/>
            <person name="Tanaka T."/>
            <person name="Michiue T."/>
            <person name="Watanabe M."/>
            <person name="Bogdanovic O."/>
            <person name="Lister R."/>
            <person name="Georgiou G."/>
            <person name="Paranjpe S.S."/>
            <person name="van Kruijsbergen I."/>
            <person name="Shu S."/>
            <person name="Carlson J."/>
            <person name="Kinoshita T."/>
            <person name="Ohta Y."/>
            <person name="Mawaribuchi S."/>
            <person name="Jenkins J."/>
            <person name="Grimwood J."/>
            <person name="Schmutz J."/>
            <person name="Mitros T."/>
            <person name="Mozaffari S.V."/>
            <person name="Suzuki Y."/>
            <person name="Haramoto Y."/>
            <person name="Yamamoto T.S."/>
            <person name="Takagi C."/>
            <person name="Heald R."/>
            <person name="Miller K."/>
            <person name="Haudenschild C."/>
            <person name="Kitzman J."/>
            <person name="Nakayama T."/>
            <person name="Izutsu Y."/>
            <person name="Robert J."/>
            <person name="Fortriede J."/>
            <person name="Burns K."/>
            <person name="Lotay V."/>
            <person name="Karimi K."/>
            <person name="Yasuoka Y."/>
            <person name="Dichmann D.S."/>
            <person name="Flajnik M.F."/>
            <person name="Houston D.W."/>
            <person name="Shendure J."/>
            <person name="DuPasquier L."/>
            <person name="Vize P.D."/>
            <person name="Zorn A.M."/>
            <person name="Ito M."/>
            <person name="Marcotte E.M."/>
            <person name="Wallingford J.B."/>
            <person name="Ito Y."/>
            <person name="Asashima M."/>
            <person name="Ueno N."/>
            <person name="Matsuda Y."/>
            <person name="Veenstra G.J."/>
            <person name="Fujiyama A."/>
            <person name="Harland R.M."/>
            <person name="Taira M."/>
            <person name="Rokhsar D.S."/>
        </authorList>
    </citation>
    <scope>NUCLEOTIDE SEQUENCE [LARGE SCALE GENOMIC DNA]</scope>
    <source>
        <strain evidence="2">J</strain>
    </source>
</reference>
<accession>A0A974H8B9</accession>
<gene>
    <name evidence="1" type="ORF">XELAEV_18039704mg</name>
</gene>